<evidence type="ECO:0000256" key="1">
    <source>
        <dbReference type="SAM" id="MobiDB-lite"/>
    </source>
</evidence>
<feature type="region of interest" description="Disordered" evidence="1">
    <location>
        <begin position="1"/>
        <end position="69"/>
    </location>
</feature>
<protein>
    <submittedName>
        <fullName evidence="2">Uncharacterized protein</fullName>
    </submittedName>
</protein>
<feature type="compositionally biased region" description="Polar residues" evidence="1">
    <location>
        <begin position="55"/>
        <end position="69"/>
    </location>
</feature>
<dbReference type="EMBL" id="ML120740">
    <property type="protein sequence ID" value="RPA88629.1"/>
    <property type="molecule type" value="Genomic_DNA"/>
</dbReference>
<organism evidence="2 3">
    <name type="scientific">Choiromyces venosus 120613-1</name>
    <dbReference type="NCBI Taxonomy" id="1336337"/>
    <lineage>
        <taxon>Eukaryota</taxon>
        <taxon>Fungi</taxon>
        <taxon>Dikarya</taxon>
        <taxon>Ascomycota</taxon>
        <taxon>Pezizomycotina</taxon>
        <taxon>Pezizomycetes</taxon>
        <taxon>Pezizales</taxon>
        <taxon>Tuberaceae</taxon>
        <taxon>Choiromyces</taxon>
    </lineage>
</organism>
<feature type="compositionally biased region" description="Polar residues" evidence="1">
    <location>
        <begin position="1"/>
        <end position="10"/>
    </location>
</feature>
<dbReference type="AlphaFoldDB" id="A0A3N4IRR8"/>
<keyword evidence="3" id="KW-1185">Reference proteome</keyword>
<gene>
    <name evidence="2" type="ORF">L873DRAFT_1725348</name>
</gene>
<dbReference type="Proteomes" id="UP000276215">
    <property type="component" value="Unassembled WGS sequence"/>
</dbReference>
<feature type="non-terminal residue" evidence="2">
    <location>
        <position position="1"/>
    </location>
</feature>
<evidence type="ECO:0000313" key="3">
    <source>
        <dbReference type="Proteomes" id="UP000276215"/>
    </source>
</evidence>
<accession>A0A3N4IRR8</accession>
<name>A0A3N4IRR8_9PEZI</name>
<evidence type="ECO:0000313" key="2">
    <source>
        <dbReference type="EMBL" id="RPA88629.1"/>
    </source>
</evidence>
<reference evidence="2 3" key="1">
    <citation type="journal article" date="2018" name="Nat. Ecol. Evol.">
        <title>Pezizomycetes genomes reveal the molecular basis of ectomycorrhizal truffle lifestyle.</title>
        <authorList>
            <person name="Murat C."/>
            <person name="Payen T."/>
            <person name="Noel B."/>
            <person name="Kuo A."/>
            <person name="Morin E."/>
            <person name="Chen J."/>
            <person name="Kohler A."/>
            <person name="Krizsan K."/>
            <person name="Balestrini R."/>
            <person name="Da Silva C."/>
            <person name="Montanini B."/>
            <person name="Hainaut M."/>
            <person name="Levati E."/>
            <person name="Barry K.W."/>
            <person name="Belfiori B."/>
            <person name="Cichocki N."/>
            <person name="Clum A."/>
            <person name="Dockter R.B."/>
            <person name="Fauchery L."/>
            <person name="Guy J."/>
            <person name="Iotti M."/>
            <person name="Le Tacon F."/>
            <person name="Lindquist E.A."/>
            <person name="Lipzen A."/>
            <person name="Malagnac F."/>
            <person name="Mello A."/>
            <person name="Molinier V."/>
            <person name="Miyauchi S."/>
            <person name="Poulain J."/>
            <person name="Riccioni C."/>
            <person name="Rubini A."/>
            <person name="Sitrit Y."/>
            <person name="Splivallo R."/>
            <person name="Traeger S."/>
            <person name="Wang M."/>
            <person name="Zifcakova L."/>
            <person name="Wipf D."/>
            <person name="Zambonelli A."/>
            <person name="Paolocci F."/>
            <person name="Nowrousian M."/>
            <person name="Ottonello S."/>
            <person name="Baldrian P."/>
            <person name="Spatafora J.W."/>
            <person name="Henrissat B."/>
            <person name="Nagy L.G."/>
            <person name="Aury J.M."/>
            <person name="Wincker P."/>
            <person name="Grigoriev I.V."/>
            <person name="Bonfante P."/>
            <person name="Martin F.M."/>
        </authorList>
    </citation>
    <scope>NUCLEOTIDE SEQUENCE [LARGE SCALE GENOMIC DNA]</scope>
    <source>
        <strain evidence="2 3">120613-1</strain>
    </source>
</reference>
<sequence>PPHTRSAASSQPPPTNASDPGWVNYPPHTRSAASSQPPPTNASDPGPEARPTGAVSPSPTSTVHTIPPS</sequence>
<proteinExistence type="predicted"/>